<evidence type="ECO:0000313" key="2">
    <source>
        <dbReference type="Proteomes" id="UP000326062"/>
    </source>
</evidence>
<dbReference type="Proteomes" id="UP000326062">
    <property type="component" value="Chromosome 5"/>
</dbReference>
<dbReference type="EMBL" id="VCEB01000005">
    <property type="protein sequence ID" value="KAB0377210.1"/>
    <property type="molecule type" value="Genomic_DNA"/>
</dbReference>
<protein>
    <submittedName>
        <fullName evidence="1">Uncharacterized protein</fullName>
    </submittedName>
</protein>
<accession>A0A5N3XTD9</accession>
<name>A0A5N3XTD9_MUNRE</name>
<proteinExistence type="predicted"/>
<keyword evidence="2" id="KW-1185">Reference proteome</keyword>
<sequence>VVDIFRKKENDAAIKIQSWFRGCQVRAYIRIISKYWY</sequence>
<gene>
    <name evidence="1" type="ORF">FD755_011654</name>
</gene>
<dbReference type="AlphaFoldDB" id="A0A5N3XTD9"/>
<reference evidence="1 2" key="1">
    <citation type="submission" date="2019-06" db="EMBL/GenBank/DDBJ databases">
        <title>Discovery of a novel chromosome fission-fusion reversal in muntjac.</title>
        <authorList>
            <person name="Mudd A.B."/>
            <person name="Bredeson J.V."/>
            <person name="Baum R."/>
            <person name="Hockemeyer D."/>
            <person name="Rokhsar D.S."/>
        </authorList>
    </citation>
    <scope>NUCLEOTIDE SEQUENCE [LARGE SCALE GENOMIC DNA]</scope>
    <source>
        <strain evidence="1">UCam_UCB_Mr</strain>
        <tissue evidence="1">Fibroblast cell line</tissue>
    </source>
</reference>
<dbReference type="InterPro" id="IPR000048">
    <property type="entry name" value="IQ_motif_EF-hand-BS"/>
</dbReference>
<dbReference type="PROSITE" id="PS50096">
    <property type="entry name" value="IQ"/>
    <property type="match status" value="1"/>
</dbReference>
<evidence type="ECO:0000313" key="1">
    <source>
        <dbReference type="EMBL" id="KAB0377210.1"/>
    </source>
</evidence>
<comment type="caution">
    <text evidence="1">The sequence shown here is derived from an EMBL/GenBank/DDBJ whole genome shotgun (WGS) entry which is preliminary data.</text>
</comment>
<feature type="non-terminal residue" evidence="1">
    <location>
        <position position="1"/>
    </location>
</feature>
<dbReference type="Pfam" id="PF00612">
    <property type="entry name" value="IQ"/>
    <property type="match status" value="1"/>
</dbReference>
<organism evidence="1 2">
    <name type="scientific">Muntiacus reevesi</name>
    <name type="common">Reeves' muntjac</name>
    <name type="synonym">Cervus reevesi</name>
    <dbReference type="NCBI Taxonomy" id="9886"/>
    <lineage>
        <taxon>Eukaryota</taxon>
        <taxon>Metazoa</taxon>
        <taxon>Chordata</taxon>
        <taxon>Craniata</taxon>
        <taxon>Vertebrata</taxon>
        <taxon>Euteleostomi</taxon>
        <taxon>Mammalia</taxon>
        <taxon>Eutheria</taxon>
        <taxon>Laurasiatheria</taxon>
        <taxon>Artiodactyla</taxon>
        <taxon>Ruminantia</taxon>
        <taxon>Pecora</taxon>
        <taxon>Cervidae</taxon>
        <taxon>Muntiacinae</taxon>
        <taxon>Muntiacus</taxon>
    </lineage>
</organism>
<dbReference type="Gene3D" id="1.20.5.190">
    <property type="match status" value="1"/>
</dbReference>